<gene>
    <name evidence="1" type="ORF">I303_05932</name>
    <name evidence="2" type="ORF">I303_105910</name>
</gene>
<evidence type="ECO:0000313" key="2">
    <source>
        <dbReference type="EMBL" id="WWC63310.1"/>
    </source>
</evidence>
<sequence>MSSLSGYSDAAIRMRADPTEKPTIFVGANLVAYKTGNSVDSSVVAFPGYLTYSGGGRQTFDELAAEMKNTAQDSAFEALGRYWDKTIEETRQMIDFTVALSCQEQERSLGGDDRVHIKPLSGNEIASLSNFSNMMKSRYETFHYTNEGFVVSHTVEGDWIRAFSYCRNIWSEQPAHVLEENLNRAKHTRNTTEFPEKYPGNNAALNYQVGNPENVFVTAMPHSVARWCTFLH</sequence>
<organism evidence="1">
    <name type="scientific">Kwoniella dejecticola CBS 10117</name>
    <dbReference type="NCBI Taxonomy" id="1296121"/>
    <lineage>
        <taxon>Eukaryota</taxon>
        <taxon>Fungi</taxon>
        <taxon>Dikarya</taxon>
        <taxon>Basidiomycota</taxon>
        <taxon>Agaricomycotina</taxon>
        <taxon>Tremellomycetes</taxon>
        <taxon>Tremellales</taxon>
        <taxon>Cryptococcaceae</taxon>
        <taxon>Kwoniella</taxon>
    </lineage>
</organism>
<protein>
    <submittedName>
        <fullName evidence="1">Uncharacterized protein</fullName>
    </submittedName>
</protein>
<dbReference type="KEGG" id="kdj:28969631"/>
<dbReference type="EMBL" id="CP144536">
    <property type="protein sequence ID" value="WWC63310.1"/>
    <property type="molecule type" value="Genomic_DNA"/>
</dbReference>
<dbReference type="VEuPathDB" id="FungiDB:I303_05932"/>
<reference evidence="2" key="3">
    <citation type="submission" date="2024-02" db="EMBL/GenBank/DDBJ databases">
        <title>Comparative genomics of Cryptococcus and Kwoniella reveals pathogenesis evolution and contrasting modes of karyotype evolution via chromosome fusion or intercentromeric recombination.</title>
        <authorList>
            <person name="Coelho M.A."/>
            <person name="David-Palma M."/>
            <person name="Shea T."/>
            <person name="Bowers K."/>
            <person name="McGinley-Smith S."/>
            <person name="Mohammad A.W."/>
            <person name="Gnirke A."/>
            <person name="Yurkov A.M."/>
            <person name="Nowrousian M."/>
            <person name="Sun S."/>
            <person name="Cuomo C.A."/>
            <person name="Heitman J."/>
        </authorList>
    </citation>
    <scope>NUCLEOTIDE SEQUENCE</scope>
    <source>
        <strain evidence="2">CBS 10117</strain>
    </source>
</reference>
<dbReference type="EMBL" id="KI894033">
    <property type="protein sequence ID" value="OBR83652.1"/>
    <property type="molecule type" value="Genomic_DNA"/>
</dbReference>
<keyword evidence="3" id="KW-1185">Reference proteome</keyword>
<proteinExistence type="predicted"/>
<dbReference type="Proteomes" id="UP000078595">
    <property type="component" value="Chromosome 7"/>
</dbReference>
<evidence type="ECO:0000313" key="1">
    <source>
        <dbReference type="EMBL" id="OBR83652.1"/>
    </source>
</evidence>
<reference evidence="2" key="2">
    <citation type="submission" date="2013-07" db="EMBL/GenBank/DDBJ databases">
        <authorList>
            <consortium name="The Broad Institute Genome Sequencing Platform"/>
            <person name="Cuomo C."/>
            <person name="Litvintseva A."/>
            <person name="Chen Y."/>
            <person name="Heitman J."/>
            <person name="Sun S."/>
            <person name="Springer D."/>
            <person name="Dromer F."/>
            <person name="Young S.K."/>
            <person name="Zeng Q."/>
            <person name="Gargeya S."/>
            <person name="Fitzgerald M."/>
            <person name="Abouelleil A."/>
            <person name="Alvarado L."/>
            <person name="Berlin A.M."/>
            <person name="Chapman S.B."/>
            <person name="Dewar J."/>
            <person name="Goldberg J."/>
            <person name="Griggs A."/>
            <person name="Gujja S."/>
            <person name="Hansen M."/>
            <person name="Howarth C."/>
            <person name="Imamovic A."/>
            <person name="Larimer J."/>
            <person name="McCowan C."/>
            <person name="Murphy C."/>
            <person name="Pearson M."/>
            <person name="Priest M."/>
            <person name="Roberts A."/>
            <person name="Saif S."/>
            <person name="Shea T."/>
            <person name="Sykes S."/>
            <person name="Wortman J."/>
            <person name="Nusbaum C."/>
            <person name="Birren B."/>
        </authorList>
    </citation>
    <scope>NUCLEOTIDE SEQUENCE</scope>
    <source>
        <strain evidence="2">CBS 10117</strain>
    </source>
</reference>
<reference evidence="1" key="1">
    <citation type="submission" date="2013-07" db="EMBL/GenBank/DDBJ databases">
        <title>The Genome Sequence of Cryptococcus dejecticola CBS10117.</title>
        <authorList>
            <consortium name="The Broad Institute Genome Sequencing Platform"/>
            <person name="Cuomo C."/>
            <person name="Litvintseva A."/>
            <person name="Chen Y."/>
            <person name="Heitman J."/>
            <person name="Sun S."/>
            <person name="Springer D."/>
            <person name="Dromer F."/>
            <person name="Young S.K."/>
            <person name="Zeng Q."/>
            <person name="Gargeya S."/>
            <person name="Fitzgerald M."/>
            <person name="Abouelleil A."/>
            <person name="Alvarado L."/>
            <person name="Berlin A.M."/>
            <person name="Chapman S.B."/>
            <person name="Dewar J."/>
            <person name="Goldberg J."/>
            <person name="Griggs A."/>
            <person name="Gujja S."/>
            <person name="Hansen M."/>
            <person name="Howarth C."/>
            <person name="Imamovic A."/>
            <person name="Larimer J."/>
            <person name="McCowan C."/>
            <person name="Murphy C."/>
            <person name="Pearson M."/>
            <person name="Priest M."/>
            <person name="Roberts A."/>
            <person name="Saif S."/>
            <person name="Shea T."/>
            <person name="Sykes S."/>
            <person name="Wortman J."/>
            <person name="Nusbaum C."/>
            <person name="Birren B."/>
        </authorList>
    </citation>
    <scope>NUCLEOTIDE SEQUENCE [LARGE SCALE GENOMIC DNA]</scope>
    <source>
        <strain evidence="1">CBS 10117</strain>
    </source>
</reference>
<dbReference type="RefSeq" id="XP_018261494.1">
    <property type="nucleotide sequence ID" value="XM_018409222.1"/>
</dbReference>
<dbReference type="AlphaFoldDB" id="A0A1A6A0R9"/>
<name>A0A1A6A0R9_9TREE</name>
<evidence type="ECO:0000313" key="3">
    <source>
        <dbReference type="Proteomes" id="UP000078595"/>
    </source>
</evidence>
<dbReference type="GeneID" id="28969631"/>
<accession>A0A1A6A0R9</accession>